<dbReference type="PANTHER" id="PTHR46869:SF6">
    <property type="entry name" value="C2H2-TYPE DOMAIN-CONTAINING PROTEIN"/>
    <property type="match status" value="1"/>
</dbReference>
<feature type="region of interest" description="Disordered" evidence="2">
    <location>
        <begin position="192"/>
        <end position="310"/>
    </location>
</feature>
<evidence type="ECO:0000256" key="1">
    <source>
        <dbReference type="PROSITE-ProRule" id="PRU00042"/>
    </source>
</evidence>
<dbReference type="SUPFAM" id="SSF57667">
    <property type="entry name" value="beta-beta-alpha zinc fingers"/>
    <property type="match status" value="2"/>
</dbReference>
<feature type="domain" description="C2H2-type" evidence="3">
    <location>
        <begin position="316"/>
        <end position="343"/>
    </location>
</feature>
<dbReference type="EMBL" id="AMZH03009362">
    <property type="protein sequence ID" value="RRT57017.1"/>
    <property type="molecule type" value="Genomic_DNA"/>
</dbReference>
<organism evidence="4 5">
    <name type="scientific">Ensete ventricosum</name>
    <name type="common">Abyssinian banana</name>
    <name type="synonym">Musa ensete</name>
    <dbReference type="NCBI Taxonomy" id="4639"/>
    <lineage>
        <taxon>Eukaryota</taxon>
        <taxon>Viridiplantae</taxon>
        <taxon>Streptophyta</taxon>
        <taxon>Embryophyta</taxon>
        <taxon>Tracheophyta</taxon>
        <taxon>Spermatophyta</taxon>
        <taxon>Magnoliopsida</taxon>
        <taxon>Liliopsida</taxon>
        <taxon>Zingiberales</taxon>
        <taxon>Musaceae</taxon>
        <taxon>Ensete</taxon>
    </lineage>
</organism>
<dbReference type="PROSITE" id="PS00028">
    <property type="entry name" value="ZINC_FINGER_C2H2_1"/>
    <property type="match status" value="4"/>
</dbReference>
<dbReference type="Gene3D" id="3.30.160.60">
    <property type="entry name" value="Classic Zinc Finger"/>
    <property type="match status" value="2"/>
</dbReference>
<dbReference type="PROSITE" id="PS50157">
    <property type="entry name" value="ZINC_FINGER_C2H2_2"/>
    <property type="match status" value="4"/>
</dbReference>
<accession>A0A426YZ44</accession>
<keyword evidence="1" id="KW-0863">Zinc-finger</keyword>
<dbReference type="InterPro" id="IPR013087">
    <property type="entry name" value="Znf_C2H2_type"/>
</dbReference>
<keyword evidence="1" id="KW-0479">Metal-binding</keyword>
<gene>
    <name evidence="4" type="ORF">B296_00036364</name>
</gene>
<dbReference type="GO" id="GO:0008270">
    <property type="term" value="F:zinc ion binding"/>
    <property type="evidence" value="ECO:0007669"/>
    <property type="project" value="UniProtKB-KW"/>
</dbReference>
<feature type="compositionally biased region" description="Polar residues" evidence="2">
    <location>
        <begin position="367"/>
        <end position="377"/>
    </location>
</feature>
<feature type="domain" description="C2H2-type" evidence="3">
    <location>
        <begin position="12"/>
        <end position="34"/>
    </location>
</feature>
<feature type="compositionally biased region" description="Basic and acidic residues" evidence="2">
    <location>
        <begin position="209"/>
        <end position="230"/>
    </location>
</feature>
<name>A0A426YZ44_ENSVE</name>
<feature type="domain" description="C2H2-type" evidence="3">
    <location>
        <begin position="381"/>
        <end position="403"/>
    </location>
</feature>
<dbReference type="Proteomes" id="UP000287651">
    <property type="component" value="Unassembled WGS sequence"/>
</dbReference>
<feature type="region of interest" description="Disordered" evidence="2">
    <location>
        <begin position="39"/>
        <end position="68"/>
    </location>
</feature>
<evidence type="ECO:0000259" key="3">
    <source>
        <dbReference type="PROSITE" id="PS50157"/>
    </source>
</evidence>
<proteinExistence type="predicted"/>
<evidence type="ECO:0000256" key="2">
    <source>
        <dbReference type="SAM" id="MobiDB-lite"/>
    </source>
</evidence>
<comment type="caution">
    <text evidence="4">The sequence shown here is derived from an EMBL/GenBank/DDBJ whole genome shotgun (WGS) entry which is preliminary data.</text>
</comment>
<dbReference type="SMART" id="SM00355">
    <property type="entry name" value="ZnF_C2H2"/>
    <property type="match status" value="4"/>
</dbReference>
<feature type="domain" description="C2H2-type" evidence="3">
    <location>
        <begin position="75"/>
        <end position="102"/>
    </location>
</feature>
<evidence type="ECO:0000313" key="4">
    <source>
        <dbReference type="EMBL" id="RRT57017.1"/>
    </source>
</evidence>
<keyword evidence="1" id="KW-0862">Zinc</keyword>
<evidence type="ECO:0000313" key="5">
    <source>
        <dbReference type="Proteomes" id="UP000287651"/>
    </source>
</evidence>
<protein>
    <recommendedName>
        <fullName evidence="3">C2H2-type domain-containing protein</fullName>
    </recommendedName>
</protein>
<reference evidence="4 5" key="1">
    <citation type="journal article" date="2014" name="Agronomy (Basel)">
        <title>A Draft Genome Sequence for Ensete ventricosum, the Drought-Tolerant Tree Against Hunger.</title>
        <authorList>
            <person name="Harrison J."/>
            <person name="Moore K.A."/>
            <person name="Paszkiewicz K."/>
            <person name="Jones T."/>
            <person name="Grant M."/>
            <person name="Ambacheew D."/>
            <person name="Muzemil S."/>
            <person name="Studholme D.J."/>
        </authorList>
    </citation>
    <scope>NUCLEOTIDE SEQUENCE [LARGE SCALE GENOMIC DNA]</scope>
</reference>
<dbReference type="InterPro" id="IPR036236">
    <property type="entry name" value="Znf_C2H2_sf"/>
</dbReference>
<dbReference type="AlphaFoldDB" id="A0A426YZ44"/>
<dbReference type="PANTHER" id="PTHR46869">
    <property type="entry name" value="C2H2-LIKE ZINC FINGER PROTEIN"/>
    <property type="match status" value="1"/>
</dbReference>
<feature type="compositionally biased region" description="Basic residues" evidence="2">
    <location>
        <begin position="335"/>
        <end position="349"/>
    </location>
</feature>
<sequence length="463" mass="50025">MEGDRLLASSKHRCKVCRKSFPTGRSLGGHMRTHFTVAANSSSEGDERQQSSYSLRENPKKTWRLSDSGDGDGEMQCAECGNEFLSWRAFFGHMRCHSEKPSEERREHGGLCGNVVHRNGFGSQLGSEAAAETVAGRRIRSKRTYQASPEDEDGAISLMLLSRGVRNWSSSCRETSDKNSAEVLETWDFVSNGSEKTGSESGDPRNGFKKMESRGANDGIVRDDIDETKKTVAYYASSDDDLKNPDQEPTPCPSKNEDPSSVAGELSTKTALDGTDHELGRNSSSVVERFDPADDSLGHASSNDCSGKANKKRSQFECKSCNKVFDSHQALGGHRASHKRMKGCPGHRTHVAENSTETDASVDEAATENTGSGSSKANKGHQCLICSRFFSSGQALGGHKRSHLVATSGSGGDAAFPIAIPQQPLEKPGVLDLNLPADGSEDLKSWWLGGNLKHKPLLGVISN</sequence>
<feature type="region of interest" description="Disordered" evidence="2">
    <location>
        <begin position="332"/>
        <end position="379"/>
    </location>
</feature>
<dbReference type="Pfam" id="PF13912">
    <property type="entry name" value="zf-C2H2_6"/>
    <property type="match status" value="4"/>
</dbReference>